<dbReference type="OrthoDB" id="9793325at2"/>
<dbReference type="PANTHER" id="PTHR42760">
    <property type="entry name" value="SHORT-CHAIN DEHYDROGENASES/REDUCTASES FAMILY MEMBER"/>
    <property type="match status" value="1"/>
</dbReference>
<gene>
    <name evidence="2" type="ORF">RSO01_22660</name>
</gene>
<dbReference type="PRINTS" id="PR00080">
    <property type="entry name" value="SDRFAMILY"/>
</dbReference>
<dbReference type="Gene3D" id="3.40.50.720">
    <property type="entry name" value="NAD(P)-binding Rossmann-like Domain"/>
    <property type="match status" value="1"/>
</dbReference>
<sequence>MKIDFTGKKAIVCGGSRGIGKAIAMGFAAAGGDVSICARDPKALEETKAEIAKLGRKAHAASADLAKGDAVRGYVRDAVAALGGVDFLVNNASAFGSSDDDKGWGANLAVDMMAIVHATQEAYPALQQAQGSVVNISSIAAFHPAARQPPYGAIKAAVVHYTTTQAAMYAKDRVRVNCIAPGSIEFPGGVWDRRKSSDPKLYNATLASIPFGRMGYAEEVANVALFLASPLASWVTGQAISVAGGQGL</sequence>
<keyword evidence="3" id="KW-1185">Reference proteome</keyword>
<dbReference type="CDD" id="cd05233">
    <property type="entry name" value="SDR_c"/>
    <property type="match status" value="1"/>
</dbReference>
<proteinExistence type="inferred from homology"/>
<protein>
    <submittedName>
        <fullName evidence="2">3-oxoacyl-ACP reductase</fullName>
    </submittedName>
</protein>
<dbReference type="SUPFAM" id="SSF51735">
    <property type="entry name" value="NAD(P)-binding Rossmann-fold domains"/>
    <property type="match status" value="1"/>
</dbReference>
<evidence type="ECO:0000313" key="3">
    <source>
        <dbReference type="Proteomes" id="UP000321058"/>
    </source>
</evidence>
<dbReference type="PRINTS" id="PR00081">
    <property type="entry name" value="GDHRDH"/>
</dbReference>
<dbReference type="Proteomes" id="UP000321058">
    <property type="component" value="Unassembled WGS sequence"/>
</dbReference>
<dbReference type="Pfam" id="PF13561">
    <property type="entry name" value="adh_short_C2"/>
    <property type="match status" value="1"/>
</dbReference>
<comment type="similarity">
    <text evidence="1">Belongs to the short-chain dehydrogenases/reductases (SDR) family.</text>
</comment>
<organism evidence="2 3">
    <name type="scientific">Reyranella soli</name>
    <dbReference type="NCBI Taxonomy" id="1230389"/>
    <lineage>
        <taxon>Bacteria</taxon>
        <taxon>Pseudomonadati</taxon>
        <taxon>Pseudomonadota</taxon>
        <taxon>Alphaproteobacteria</taxon>
        <taxon>Hyphomicrobiales</taxon>
        <taxon>Reyranellaceae</taxon>
        <taxon>Reyranella</taxon>
    </lineage>
</organism>
<dbReference type="InterPro" id="IPR002347">
    <property type="entry name" value="SDR_fam"/>
</dbReference>
<dbReference type="GO" id="GO:0016616">
    <property type="term" value="F:oxidoreductase activity, acting on the CH-OH group of donors, NAD or NADP as acceptor"/>
    <property type="evidence" value="ECO:0007669"/>
    <property type="project" value="TreeGrafter"/>
</dbReference>
<dbReference type="FunFam" id="3.40.50.720:FF:000084">
    <property type="entry name" value="Short-chain dehydrogenase reductase"/>
    <property type="match status" value="1"/>
</dbReference>
<dbReference type="EMBL" id="BKAJ01000033">
    <property type="protein sequence ID" value="GEP55100.1"/>
    <property type="molecule type" value="Genomic_DNA"/>
</dbReference>
<accession>A0A512N7Y6</accession>
<dbReference type="InterPro" id="IPR036291">
    <property type="entry name" value="NAD(P)-bd_dom_sf"/>
</dbReference>
<reference evidence="2 3" key="1">
    <citation type="submission" date="2019-07" db="EMBL/GenBank/DDBJ databases">
        <title>Whole genome shotgun sequence of Reyranella soli NBRC 108950.</title>
        <authorList>
            <person name="Hosoyama A."/>
            <person name="Uohara A."/>
            <person name="Ohji S."/>
            <person name="Ichikawa N."/>
        </authorList>
    </citation>
    <scope>NUCLEOTIDE SEQUENCE [LARGE SCALE GENOMIC DNA]</scope>
    <source>
        <strain evidence="2 3">NBRC 108950</strain>
    </source>
</reference>
<evidence type="ECO:0000313" key="2">
    <source>
        <dbReference type="EMBL" id="GEP55100.1"/>
    </source>
</evidence>
<dbReference type="AlphaFoldDB" id="A0A512N7Y6"/>
<dbReference type="RefSeq" id="WP_147149198.1">
    <property type="nucleotide sequence ID" value="NZ_BKAJ01000033.1"/>
</dbReference>
<comment type="caution">
    <text evidence="2">The sequence shown here is derived from an EMBL/GenBank/DDBJ whole genome shotgun (WGS) entry which is preliminary data.</text>
</comment>
<evidence type="ECO:0000256" key="1">
    <source>
        <dbReference type="ARBA" id="ARBA00006484"/>
    </source>
</evidence>
<name>A0A512N7Y6_9HYPH</name>